<keyword evidence="2" id="KW-1185">Reference proteome</keyword>
<gene>
    <name evidence="1" type="ORF">ABVK25_011838</name>
</gene>
<dbReference type="SUPFAM" id="SSF54909">
    <property type="entry name" value="Dimeric alpha+beta barrel"/>
    <property type="match status" value="1"/>
</dbReference>
<evidence type="ECO:0000313" key="2">
    <source>
        <dbReference type="Proteomes" id="UP001590951"/>
    </source>
</evidence>
<evidence type="ECO:0000313" key="1">
    <source>
        <dbReference type="EMBL" id="KAL2046469.1"/>
    </source>
</evidence>
<comment type="caution">
    <text evidence="1">The sequence shown here is derived from an EMBL/GenBank/DDBJ whole genome shotgun (WGS) entry which is preliminary data.</text>
</comment>
<dbReference type="Gene3D" id="3.30.70.100">
    <property type="match status" value="1"/>
</dbReference>
<organism evidence="1 2">
    <name type="scientific">Lepraria finkii</name>
    <dbReference type="NCBI Taxonomy" id="1340010"/>
    <lineage>
        <taxon>Eukaryota</taxon>
        <taxon>Fungi</taxon>
        <taxon>Dikarya</taxon>
        <taxon>Ascomycota</taxon>
        <taxon>Pezizomycotina</taxon>
        <taxon>Lecanoromycetes</taxon>
        <taxon>OSLEUM clade</taxon>
        <taxon>Lecanoromycetidae</taxon>
        <taxon>Lecanorales</taxon>
        <taxon>Lecanorineae</taxon>
        <taxon>Stereocaulaceae</taxon>
        <taxon>Lepraria</taxon>
    </lineage>
</organism>
<protein>
    <recommendedName>
        <fullName evidence="3">ABM domain-containing protein</fullName>
    </recommendedName>
</protein>
<proteinExistence type="predicted"/>
<accession>A0ABR4AL31</accession>
<dbReference type="Proteomes" id="UP001590951">
    <property type="component" value="Unassembled WGS sequence"/>
</dbReference>
<dbReference type="InterPro" id="IPR011008">
    <property type="entry name" value="Dimeric_a/b-barrel"/>
</dbReference>
<dbReference type="EMBL" id="JBHFEH010000121">
    <property type="protein sequence ID" value="KAL2046469.1"/>
    <property type="molecule type" value="Genomic_DNA"/>
</dbReference>
<name>A0ABR4AL31_9LECA</name>
<evidence type="ECO:0008006" key="3">
    <source>
        <dbReference type="Google" id="ProtNLM"/>
    </source>
</evidence>
<sequence length="119" mass="13756">MADTDPGLSVHVKVTVDPSNTEAFLKALEPTFSNVKAEPLNIFCEIYKDGNNPGVFKFVENWNATLDHMMNVQTKKEYYAHYRENVEPLFIKPQEVEVFNRMPNNEWASIRKESYPGRS</sequence>
<reference evidence="1 2" key="1">
    <citation type="submission" date="2024-09" db="EMBL/GenBank/DDBJ databases">
        <title>Rethinking Asexuality: The Enigmatic Case of Functional Sexual Genes in Lepraria (Stereocaulaceae).</title>
        <authorList>
            <person name="Doellman M."/>
            <person name="Sun Y."/>
            <person name="Barcenas-Pena A."/>
            <person name="Lumbsch H.T."/>
            <person name="Grewe F."/>
        </authorList>
    </citation>
    <scope>NUCLEOTIDE SEQUENCE [LARGE SCALE GENOMIC DNA]</scope>
    <source>
        <strain evidence="1 2">Grewe 0041</strain>
    </source>
</reference>